<dbReference type="InterPro" id="IPR001173">
    <property type="entry name" value="Glyco_trans_2-like"/>
</dbReference>
<dbReference type="Pfam" id="PF00535">
    <property type="entry name" value="Glycos_transf_2"/>
    <property type="match status" value="1"/>
</dbReference>
<dbReference type="AlphaFoldDB" id="A0A1F7UXS2"/>
<feature type="domain" description="Glycosyltransferase 2-like" evidence="1">
    <location>
        <begin position="4"/>
        <end position="182"/>
    </location>
</feature>
<dbReference type="Proteomes" id="UP000176846">
    <property type="component" value="Unassembled WGS sequence"/>
</dbReference>
<gene>
    <name evidence="2" type="ORF">A2936_05250</name>
</gene>
<dbReference type="EMBL" id="MGEK01000003">
    <property type="protein sequence ID" value="OGL83091.1"/>
    <property type="molecule type" value="Genomic_DNA"/>
</dbReference>
<evidence type="ECO:0000259" key="1">
    <source>
        <dbReference type="Pfam" id="PF00535"/>
    </source>
</evidence>
<protein>
    <recommendedName>
        <fullName evidence="1">Glycosyltransferase 2-like domain-containing protein</fullName>
    </recommendedName>
</protein>
<proteinExistence type="predicted"/>
<evidence type="ECO:0000313" key="2">
    <source>
        <dbReference type="EMBL" id="OGL83091.1"/>
    </source>
</evidence>
<accession>A0A1F7UXS2</accession>
<sequence length="246" mass="28039">MKLSIIISAFNEEGTVFNILESVCAVSLNNSILSERLFKEIIVIDDGSSDNTAALVQQFASRHPEGKSISLLRLDRNYGKGRAIREGLKIASGDIIIIQDADLEYDPEENFPILLAPFFDKRQADVVYGSRFLAPASVRPIYFWHLLGNRFLTFLTNLCTGLILTDMETGYKVFRRSVVQELTPILKSDDFCIEPELTIKIAHRQWRIFEVPITYTSRTYEEGKKIGWRDGLKAIVTIIKCTVWDR</sequence>
<dbReference type="InterPro" id="IPR050256">
    <property type="entry name" value="Glycosyltransferase_2"/>
</dbReference>
<evidence type="ECO:0000313" key="3">
    <source>
        <dbReference type="Proteomes" id="UP000176846"/>
    </source>
</evidence>
<dbReference type="SUPFAM" id="SSF53448">
    <property type="entry name" value="Nucleotide-diphospho-sugar transferases"/>
    <property type="match status" value="1"/>
</dbReference>
<organism evidence="2 3">
    <name type="scientific">Candidatus Uhrbacteria bacterium RIFCSPLOWO2_01_FULL_47_25</name>
    <dbReference type="NCBI Taxonomy" id="1802402"/>
    <lineage>
        <taxon>Bacteria</taxon>
        <taxon>Candidatus Uhriibacteriota</taxon>
    </lineage>
</organism>
<dbReference type="Gene3D" id="3.90.550.10">
    <property type="entry name" value="Spore Coat Polysaccharide Biosynthesis Protein SpsA, Chain A"/>
    <property type="match status" value="1"/>
</dbReference>
<reference evidence="2 3" key="1">
    <citation type="journal article" date="2016" name="Nat. Commun.">
        <title>Thousands of microbial genomes shed light on interconnected biogeochemical processes in an aquifer system.</title>
        <authorList>
            <person name="Anantharaman K."/>
            <person name="Brown C.T."/>
            <person name="Hug L.A."/>
            <person name="Sharon I."/>
            <person name="Castelle C.J."/>
            <person name="Probst A.J."/>
            <person name="Thomas B.C."/>
            <person name="Singh A."/>
            <person name="Wilkins M.J."/>
            <person name="Karaoz U."/>
            <person name="Brodie E.L."/>
            <person name="Williams K.H."/>
            <person name="Hubbard S.S."/>
            <person name="Banfield J.F."/>
        </authorList>
    </citation>
    <scope>NUCLEOTIDE SEQUENCE [LARGE SCALE GENOMIC DNA]</scope>
</reference>
<name>A0A1F7UXS2_9BACT</name>
<dbReference type="PANTHER" id="PTHR48090:SF7">
    <property type="entry name" value="RFBJ PROTEIN"/>
    <property type="match status" value="1"/>
</dbReference>
<comment type="caution">
    <text evidence="2">The sequence shown here is derived from an EMBL/GenBank/DDBJ whole genome shotgun (WGS) entry which is preliminary data.</text>
</comment>
<dbReference type="CDD" id="cd04179">
    <property type="entry name" value="DPM_DPG-synthase_like"/>
    <property type="match status" value="1"/>
</dbReference>
<dbReference type="PANTHER" id="PTHR48090">
    <property type="entry name" value="UNDECAPRENYL-PHOSPHATE 4-DEOXY-4-FORMAMIDO-L-ARABINOSE TRANSFERASE-RELATED"/>
    <property type="match status" value="1"/>
</dbReference>
<dbReference type="InterPro" id="IPR029044">
    <property type="entry name" value="Nucleotide-diphossugar_trans"/>
</dbReference>